<accession>A0AAJ6VHE5</accession>
<dbReference type="SMART" id="SM00164">
    <property type="entry name" value="TBC"/>
    <property type="match status" value="1"/>
</dbReference>
<feature type="domain" description="Rab-GAP TBC" evidence="2">
    <location>
        <begin position="145"/>
        <end position="372"/>
    </location>
</feature>
<evidence type="ECO:0000313" key="3">
    <source>
        <dbReference type="Proteomes" id="UP000694918"/>
    </source>
</evidence>
<dbReference type="Gene3D" id="1.10.8.270">
    <property type="entry name" value="putative rabgap domain of human tbc1 domain family member 14 like domains"/>
    <property type="match status" value="1"/>
</dbReference>
<reference evidence="4" key="1">
    <citation type="submission" date="2025-08" db="UniProtKB">
        <authorList>
            <consortium name="RefSeq"/>
        </authorList>
    </citation>
    <scope>IDENTIFICATION</scope>
</reference>
<dbReference type="GeneID" id="105141989"/>
<dbReference type="Proteomes" id="UP000694918">
    <property type="component" value="Unplaced"/>
</dbReference>
<proteinExistence type="predicted"/>
<protein>
    <submittedName>
        <fullName evidence="4">GTPase-activating protein GYP1</fullName>
    </submittedName>
</protein>
<dbReference type="SUPFAM" id="SSF47923">
    <property type="entry name" value="Ypt/Rab-GAP domain of gyp1p"/>
    <property type="match status" value="2"/>
</dbReference>
<evidence type="ECO:0000313" key="4">
    <source>
        <dbReference type="RefSeq" id="XP_011047719.1"/>
    </source>
</evidence>
<dbReference type="Gene3D" id="1.10.10.750">
    <property type="entry name" value="Ypt/Rab-GAP domain of gyp1p, domain 1"/>
    <property type="match status" value="1"/>
</dbReference>
<dbReference type="FunFam" id="1.10.10.750:FF:000007">
    <property type="entry name" value="TBC1 domain family member"/>
    <property type="match status" value="1"/>
</dbReference>
<dbReference type="InterPro" id="IPR035969">
    <property type="entry name" value="Rab-GAP_TBC_sf"/>
</dbReference>
<feature type="compositionally biased region" description="Polar residues" evidence="1">
    <location>
        <begin position="79"/>
        <end position="95"/>
    </location>
</feature>
<dbReference type="GO" id="GO:0005096">
    <property type="term" value="F:GTPase activator activity"/>
    <property type="evidence" value="ECO:0007669"/>
    <property type="project" value="TreeGrafter"/>
</dbReference>
<sequence>MKNSDNNSSLDSRINQTLKNVQGLLKGRSIPGKVLLTRRADPPEDLSLRSSTFGRSFSENDAGTSDQMDMSKEAEAEGTSKQQNNNMTTNKLKPTNSNVEITSKEVQKSVMGARATDSARVMKFTKELSGSTVTLEKLRELAWSGVPPYMRPNIWRLLLGYASPNSDRREGVLRRKRLEYLDCVAQFYDIPDTERSDDEVNMLRQISVDCPRTVPDVIFFQQEQVQKSLERILYTWAIRHPASGYVQGINDLATPFLVVFLSEHLEGDIHKWSISDLSPDKISNVEADCYWCLSKLLDGMQDHYTFAQPGIQRLVFKLKELVNRIDEPVSRHMEEQGLEFLQFAFRWFNCLLIREIPFHLVTRLWDTYLAEGDALPDFLVYIFASFLLTWSEELQKLDFQELVMFLQHLPTQNWTHQELEMVLSRAFMWHSMFNNSPSHLAS</sequence>
<dbReference type="Gene3D" id="1.10.472.80">
    <property type="entry name" value="Ypt/Rab-GAP domain of gyp1p, domain 3"/>
    <property type="match status" value="1"/>
</dbReference>
<feature type="region of interest" description="Disordered" evidence="1">
    <location>
        <begin position="35"/>
        <end position="95"/>
    </location>
</feature>
<dbReference type="PANTHER" id="PTHR22957:SF26">
    <property type="entry name" value="LD44506P"/>
    <property type="match status" value="1"/>
</dbReference>
<dbReference type="RefSeq" id="XP_011047719.1">
    <property type="nucleotide sequence ID" value="XM_011049417.1"/>
</dbReference>
<dbReference type="PROSITE" id="PS50086">
    <property type="entry name" value="TBC_RABGAP"/>
    <property type="match status" value="1"/>
</dbReference>
<dbReference type="KEGG" id="peu:105141989"/>
<keyword evidence="3" id="KW-1185">Reference proteome</keyword>
<evidence type="ECO:0000259" key="2">
    <source>
        <dbReference type="PROSITE" id="PS50086"/>
    </source>
</evidence>
<name>A0AAJ6VHE5_POPEU</name>
<feature type="compositionally biased region" description="Polar residues" evidence="1">
    <location>
        <begin position="48"/>
        <end position="68"/>
    </location>
</feature>
<dbReference type="Pfam" id="PF00566">
    <property type="entry name" value="RabGAP-TBC"/>
    <property type="match status" value="1"/>
</dbReference>
<dbReference type="FunFam" id="1.10.8.270:FF:000028">
    <property type="entry name" value="TBC domain containing protein"/>
    <property type="match status" value="1"/>
</dbReference>
<dbReference type="InterPro" id="IPR000195">
    <property type="entry name" value="Rab-GAP-TBC_dom"/>
</dbReference>
<dbReference type="FunFam" id="1.10.472.80:FF:000041">
    <property type="entry name" value="TBC domain containing protein"/>
    <property type="match status" value="1"/>
</dbReference>
<dbReference type="AlphaFoldDB" id="A0AAJ6VHE5"/>
<gene>
    <name evidence="4" type="primary">LOC105141989</name>
</gene>
<dbReference type="PANTHER" id="PTHR22957">
    <property type="entry name" value="TBC1 DOMAIN FAMILY MEMBER GTPASE-ACTIVATING PROTEIN"/>
    <property type="match status" value="1"/>
</dbReference>
<organism evidence="3 4">
    <name type="scientific">Populus euphratica</name>
    <name type="common">Euphrates poplar</name>
    <dbReference type="NCBI Taxonomy" id="75702"/>
    <lineage>
        <taxon>Eukaryota</taxon>
        <taxon>Viridiplantae</taxon>
        <taxon>Streptophyta</taxon>
        <taxon>Embryophyta</taxon>
        <taxon>Tracheophyta</taxon>
        <taxon>Spermatophyta</taxon>
        <taxon>Magnoliopsida</taxon>
        <taxon>eudicotyledons</taxon>
        <taxon>Gunneridae</taxon>
        <taxon>Pentapetalae</taxon>
        <taxon>rosids</taxon>
        <taxon>fabids</taxon>
        <taxon>Malpighiales</taxon>
        <taxon>Salicaceae</taxon>
        <taxon>Saliceae</taxon>
        <taxon>Populus</taxon>
    </lineage>
</organism>
<evidence type="ECO:0000256" key="1">
    <source>
        <dbReference type="SAM" id="MobiDB-lite"/>
    </source>
</evidence>